<feature type="active site" description="Proton acceptor" evidence="2">
    <location>
        <position position="168"/>
    </location>
</feature>
<protein>
    <submittedName>
        <fullName evidence="6">PNPLA domain-containing protein</fullName>
    </submittedName>
</protein>
<feature type="domain" description="PNPLA" evidence="4">
    <location>
        <begin position="13"/>
        <end position="181"/>
    </location>
</feature>
<sequence length="707" mass="78805">MTMINSDPSRMNLSFSGCGFLCLYHAGVAAAIKEYAPELMQKGTISGASAGAIVAAGLVTDVCISQATSTMLRIVREARSSSLGVISPNFDLMGLVKEEIRRYLPPDAYIRCSARLKISVTRWSDKKNVILEDFANNDELVDGITCSCFIPGVCGVILPTFRGVRYVDGGFSDNLPLFDDHTVTVSPFSGESDICPLDYESAGFFGMTYNNTSMRFTTMNFFRLIAILMPPSLEDCTKMCLQGFSDTVRFLTRNNMTTCIKCLTIQTNMGDAVPNPPPSQASMISSSSDTSRPFSPPTRSRTRSANYNGQGTRKRFDSECDTCGDSDHMHNADLVFPSIIQRTFDEASKAEATFLKWVFSFRLMKMTRMVFGIWKYPLDVMLIMAKRIASYIHTVACPDWLFKKFSDLVDFMYEEIDRQRSQLSARYSCQLAITECDFESSGQSNLKEHFGEIELSEEARQELAQLRERDRRMKQRKGTKITRPSRLSCELSPVDPNLRKASLISHSPAMGTSQQAEEGSLSQVIEYTATHEATYAFHYLDENNKVRNVEVFNVAEERPCSIMSRGITKSVPEENEEELQAELMEASTSNTSNPVPINSPEKKGDENDSGLSVEEGNSSGLKRDACCSPVRHLSHSSTRGSRTSISKRSHSIGQTQRKNQVVGIRDLGASSDSDGETGEQFFVPRGRRRMTSAEYEGEPEHSDEEKQ</sequence>
<keyword evidence="5" id="KW-1185">Reference proteome</keyword>
<dbReference type="PANTHER" id="PTHR12406:SF41">
    <property type="entry name" value="BRUMMER, ISOFORM B-RELATED"/>
    <property type="match status" value="1"/>
</dbReference>
<evidence type="ECO:0000313" key="6">
    <source>
        <dbReference type="WBParaSite" id="MBELARI_LOCUS17415"/>
    </source>
</evidence>
<name>A0AAF3EUZ5_9BILA</name>
<feature type="compositionally biased region" description="Polar residues" evidence="3">
    <location>
        <begin position="635"/>
        <end position="644"/>
    </location>
</feature>
<dbReference type="GO" id="GO:0005811">
    <property type="term" value="C:lipid droplet"/>
    <property type="evidence" value="ECO:0007669"/>
    <property type="project" value="TreeGrafter"/>
</dbReference>
<feature type="compositionally biased region" description="Polar residues" evidence="3">
    <location>
        <begin position="587"/>
        <end position="596"/>
    </location>
</feature>
<evidence type="ECO:0000256" key="2">
    <source>
        <dbReference type="PROSITE-ProRule" id="PRU01161"/>
    </source>
</evidence>
<feature type="region of interest" description="Disordered" evidence="3">
    <location>
        <begin position="566"/>
        <end position="707"/>
    </location>
</feature>
<evidence type="ECO:0000256" key="1">
    <source>
        <dbReference type="ARBA" id="ARBA00023098"/>
    </source>
</evidence>
<organism evidence="5 6">
    <name type="scientific">Mesorhabditis belari</name>
    <dbReference type="NCBI Taxonomy" id="2138241"/>
    <lineage>
        <taxon>Eukaryota</taxon>
        <taxon>Metazoa</taxon>
        <taxon>Ecdysozoa</taxon>
        <taxon>Nematoda</taxon>
        <taxon>Chromadorea</taxon>
        <taxon>Rhabditida</taxon>
        <taxon>Rhabditina</taxon>
        <taxon>Rhabditomorpha</taxon>
        <taxon>Rhabditoidea</taxon>
        <taxon>Rhabditidae</taxon>
        <taxon>Mesorhabditinae</taxon>
        <taxon>Mesorhabditis</taxon>
    </lineage>
</organism>
<dbReference type="GO" id="GO:0055088">
    <property type="term" value="P:lipid homeostasis"/>
    <property type="evidence" value="ECO:0007669"/>
    <property type="project" value="TreeGrafter"/>
</dbReference>
<dbReference type="Gene3D" id="3.40.1090.10">
    <property type="entry name" value="Cytosolic phospholipase A2 catalytic domain"/>
    <property type="match status" value="2"/>
</dbReference>
<dbReference type="WBParaSite" id="MBELARI_LOCUS17415">
    <property type="protein sequence ID" value="MBELARI_LOCUS17415"/>
    <property type="gene ID" value="MBELARI_LOCUS17415"/>
</dbReference>
<dbReference type="Pfam" id="PF01734">
    <property type="entry name" value="Patatin"/>
    <property type="match status" value="1"/>
</dbReference>
<comment type="caution">
    <text evidence="2">Lacks conserved residue(s) required for the propagation of feature annotation.</text>
</comment>
<accession>A0AAF3EUZ5</accession>
<dbReference type="InterPro" id="IPR033562">
    <property type="entry name" value="PLPL"/>
</dbReference>
<dbReference type="InterPro" id="IPR002641">
    <property type="entry name" value="PNPLA_dom"/>
</dbReference>
<keyword evidence="2" id="KW-0378">Hydrolase</keyword>
<dbReference type="GO" id="GO:0016020">
    <property type="term" value="C:membrane"/>
    <property type="evidence" value="ECO:0007669"/>
    <property type="project" value="TreeGrafter"/>
</dbReference>
<dbReference type="PROSITE" id="PS51635">
    <property type="entry name" value="PNPLA"/>
    <property type="match status" value="1"/>
</dbReference>
<feature type="short sequence motif" description="DGA/G" evidence="2">
    <location>
        <begin position="168"/>
        <end position="170"/>
    </location>
</feature>
<dbReference type="GO" id="GO:0019433">
    <property type="term" value="P:triglyceride catabolic process"/>
    <property type="evidence" value="ECO:0007669"/>
    <property type="project" value="TreeGrafter"/>
</dbReference>
<dbReference type="CDD" id="cd07204">
    <property type="entry name" value="Pat_PNPLA_like"/>
    <property type="match status" value="1"/>
</dbReference>
<evidence type="ECO:0000259" key="4">
    <source>
        <dbReference type="PROSITE" id="PS51635"/>
    </source>
</evidence>
<feature type="compositionally biased region" description="Low complexity" evidence="3">
    <location>
        <begin position="280"/>
        <end position="299"/>
    </location>
</feature>
<dbReference type="InterPro" id="IPR016035">
    <property type="entry name" value="Acyl_Trfase/lysoPLipase"/>
</dbReference>
<feature type="compositionally biased region" description="Basic and acidic residues" evidence="3">
    <location>
        <begin position="698"/>
        <end position="707"/>
    </location>
</feature>
<dbReference type="PANTHER" id="PTHR12406">
    <property type="entry name" value="CALCIUM-INDEPENDENT PHOSPHOLIPASE A2 IPLA2 -RELATED"/>
    <property type="match status" value="1"/>
</dbReference>
<dbReference type="SUPFAM" id="SSF52151">
    <property type="entry name" value="FabD/lysophospholipase-like"/>
    <property type="match status" value="1"/>
</dbReference>
<dbReference type="GO" id="GO:0004806">
    <property type="term" value="F:triacylglycerol lipase activity"/>
    <property type="evidence" value="ECO:0007669"/>
    <property type="project" value="TreeGrafter"/>
</dbReference>
<reference evidence="6" key="1">
    <citation type="submission" date="2024-02" db="UniProtKB">
        <authorList>
            <consortium name="WormBaseParasite"/>
        </authorList>
    </citation>
    <scope>IDENTIFICATION</scope>
</reference>
<keyword evidence="2" id="KW-0442">Lipid degradation</keyword>
<dbReference type="AlphaFoldDB" id="A0AAF3EUZ5"/>
<evidence type="ECO:0000256" key="3">
    <source>
        <dbReference type="SAM" id="MobiDB-lite"/>
    </source>
</evidence>
<feature type="short sequence motif" description="GXSXG" evidence="2">
    <location>
        <begin position="47"/>
        <end position="51"/>
    </location>
</feature>
<dbReference type="Proteomes" id="UP000887575">
    <property type="component" value="Unassembled WGS sequence"/>
</dbReference>
<feature type="active site" description="Nucleophile" evidence="2">
    <location>
        <position position="49"/>
    </location>
</feature>
<evidence type="ECO:0000313" key="5">
    <source>
        <dbReference type="Proteomes" id="UP000887575"/>
    </source>
</evidence>
<feature type="region of interest" description="Disordered" evidence="3">
    <location>
        <begin position="271"/>
        <end position="313"/>
    </location>
</feature>
<keyword evidence="1 2" id="KW-0443">Lipid metabolism</keyword>
<proteinExistence type="predicted"/>
<dbReference type="GO" id="GO:0005737">
    <property type="term" value="C:cytoplasm"/>
    <property type="evidence" value="ECO:0007669"/>
    <property type="project" value="TreeGrafter"/>
</dbReference>